<dbReference type="SMR" id="A0A8T3B558"/>
<dbReference type="OrthoDB" id="1687948at2759"/>
<accession>A0A8T3B558</accession>
<organism evidence="1 2">
    <name type="scientific">Dendrobium nobile</name>
    <name type="common">Orchid</name>
    <dbReference type="NCBI Taxonomy" id="94219"/>
    <lineage>
        <taxon>Eukaryota</taxon>
        <taxon>Viridiplantae</taxon>
        <taxon>Streptophyta</taxon>
        <taxon>Embryophyta</taxon>
        <taxon>Tracheophyta</taxon>
        <taxon>Spermatophyta</taxon>
        <taxon>Magnoliopsida</taxon>
        <taxon>Liliopsida</taxon>
        <taxon>Asparagales</taxon>
        <taxon>Orchidaceae</taxon>
        <taxon>Epidendroideae</taxon>
        <taxon>Malaxideae</taxon>
        <taxon>Dendrobiinae</taxon>
        <taxon>Dendrobium</taxon>
    </lineage>
</organism>
<dbReference type="Proteomes" id="UP000829196">
    <property type="component" value="Unassembled WGS sequence"/>
</dbReference>
<comment type="caution">
    <text evidence="1">The sequence shown here is derived from an EMBL/GenBank/DDBJ whole genome shotgun (WGS) entry which is preliminary data.</text>
</comment>
<dbReference type="AlphaFoldDB" id="A0A8T3B558"/>
<evidence type="ECO:0000313" key="1">
    <source>
        <dbReference type="EMBL" id="KAI0503939.1"/>
    </source>
</evidence>
<protein>
    <submittedName>
        <fullName evidence="1">Uncharacterized protein</fullName>
    </submittedName>
</protein>
<name>A0A8T3B558_DENNO</name>
<evidence type="ECO:0000313" key="2">
    <source>
        <dbReference type="Proteomes" id="UP000829196"/>
    </source>
</evidence>
<sequence length="90" mass="10136">MADIRATIRSLLDMPEEVKLRNTENIISGTGYIPMNAQPDMTQFFESFGIYNATSYADVQAFCSLLYLSAGPRCALFPCLQFFKGIISYF</sequence>
<reference evidence="1" key="1">
    <citation type="journal article" date="2022" name="Front. Genet.">
        <title>Chromosome-Scale Assembly of the Dendrobium nobile Genome Provides Insights Into the Molecular Mechanism of the Biosynthesis of the Medicinal Active Ingredient of Dendrobium.</title>
        <authorList>
            <person name="Xu Q."/>
            <person name="Niu S.-C."/>
            <person name="Li K.-L."/>
            <person name="Zheng P.-J."/>
            <person name="Zhang X.-J."/>
            <person name="Jia Y."/>
            <person name="Liu Y."/>
            <person name="Niu Y.-X."/>
            <person name="Yu L.-H."/>
            <person name="Chen D.-F."/>
            <person name="Zhang G.-Q."/>
        </authorList>
    </citation>
    <scope>NUCLEOTIDE SEQUENCE</scope>
    <source>
        <tissue evidence="1">Leaf</tissue>
    </source>
</reference>
<dbReference type="EMBL" id="JAGYWB010000011">
    <property type="protein sequence ID" value="KAI0503939.1"/>
    <property type="molecule type" value="Genomic_DNA"/>
</dbReference>
<keyword evidence="2" id="KW-1185">Reference proteome</keyword>
<gene>
    <name evidence="1" type="ORF">KFK09_014885</name>
</gene>
<proteinExistence type="predicted"/>